<reference evidence="8 9" key="1">
    <citation type="submission" date="2019-02" db="EMBL/GenBank/DDBJ databases">
        <title>Genomic Encyclopedia of Type Strains, Phase IV (KMG-IV): sequencing the most valuable type-strain genomes for metagenomic binning, comparative biology and taxonomic classification.</title>
        <authorList>
            <person name="Goeker M."/>
        </authorList>
    </citation>
    <scope>NUCLEOTIDE SEQUENCE [LARGE SCALE GENOMIC DNA]</scope>
    <source>
        <strain evidence="8 9">DSM 21056</strain>
    </source>
</reference>
<dbReference type="AlphaFoldDB" id="A0A4Q8D2U8"/>
<evidence type="ECO:0000313" key="8">
    <source>
        <dbReference type="EMBL" id="RZU99729.1"/>
    </source>
</evidence>
<keyword evidence="3" id="KW-1003">Cell membrane</keyword>
<evidence type="ECO:0000256" key="6">
    <source>
        <dbReference type="ARBA" id="ARBA00023136"/>
    </source>
</evidence>
<name>A0A4Q8D2U8_9GAMM</name>
<evidence type="ECO:0000256" key="7">
    <source>
        <dbReference type="SAM" id="Phobius"/>
    </source>
</evidence>
<dbReference type="OrthoDB" id="1494613at2"/>
<keyword evidence="4 7" id="KW-0812">Transmembrane</keyword>
<keyword evidence="5 7" id="KW-1133">Transmembrane helix</keyword>
<feature type="transmembrane region" description="Helical" evidence="7">
    <location>
        <begin position="6"/>
        <end position="25"/>
    </location>
</feature>
<evidence type="ECO:0000313" key="9">
    <source>
        <dbReference type="Proteomes" id="UP000292298"/>
    </source>
</evidence>
<proteinExistence type="inferred from homology"/>
<evidence type="ECO:0000256" key="2">
    <source>
        <dbReference type="ARBA" id="ARBA00010388"/>
    </source>
</evidence>
<dbReference type="PANTHER" id="PTHR34583">
    <property type="entry name" value="ANTIPORTER SUBUNIT MNHC2-RELATED"/>
    <property type="match status" value="1"/>
</dbReference>
<gene>
    <name evidence="8" type="ORF">EV698_2032</name>
</gene>
<dbReference type="PANTHER" id="PTHR34583:SF2">
    <property type="entry name" value="ANTIPORTER SUBUNIT MNHC2-RELATED"/>
    <property type="match status" value="1"/>
</dbReference>
<evidence type="ECO:0000256" key="4">
    <source>
        <dbReference type="ARBA" id="ARBA00022692"/>
    </source>
</evidence>
<dbReference type="EMBL" id="SHLI01000001">
    <property type="protein sequence ID" value="RZU99729.1"/>
    <property type="molecule type" value="Genomic_DNA"/>
</dbReference>
<dbReference type="Pfam" id="PF00420">
    <property type="entry name" value="Oxidored_q2"/>
    <property type="match status" value="1"/>
</dbReference>
<evidence type="ECO:0000256" key="5">
    <source>
        <dbReference type="ARBA" id="ARBA00022989"/>
    </source>
</evidence>
<comment type="caution">
    <text evidence="8">The sequence shown here is derived from an EMBL/GenBank/DDBJ whole genome shotgun (WGS) entry which is preliminary data.</text>
</comment>
<comment type="subcellular location">
    <subcellularLocation>
        <location evidence="1">Cell membrane</location>
        <topology evidence="1">Multi-pass membrane protein</topology>
    </subcellularLocation>
</comment>
<dbReference type="InterPro" id="IPR050601">
    <property type="entry name" value="CPA3_antiporter_subunitC"/>
</dbReference>
<dbReference type="Proteomes" id="UP000292298">
    <property type="component" value="Unassembled WGS sequence"/>
</dbReference>
<dbReference type="Gene3D" id="1.10.287.3510">
    <property type="match status" value="1"/>
</dbReference>
<evidence type="ECO:0000256" key="3">
    <source>
        <dbReference type="ARBA" id="ARBA00022475"/>
    </source>
</evidence>
<keyword evidence="9" id="KW-1185">Reference proteome</keyword>
<dbReference type="RefSeq" id="WP_130503932.1">
    <property type="nucleotide sequence ID" value="NZ_SHLI01000001.1"/>
</dbReference>
<keyword evidence="6 7" id="KW-0472">Membrane</keyword>
<feature type="transmembrane region" description="Helical" evidence="7">
    <location>
        <begin position="34"/>
        <end position="53"/>
    </location>
</feature>
<feature type="transmembrane region" description="Helical" evidence="7">
    <location>
        <begin position="65"/>
        <end position="87"/>
    </location>
</feature>
<comment type="similarity">
    <text evidence="2">Belongs to the CPA3 antiporters (TC 2.A.63) subunit C family.</text>
</comment>
<dbReference type="InterPro" id="IPR039428">
    <property type="entry name" value="NUOK/Mnh_C1-like"/>
</dbReference>
<evidence type="ECO:0000256" key="1">
    <source>
        <dbReference type="ARBA" id="ARBA00004651"/>
    </source>
</evidence>
<protein>
    <submittedName>
        <fullName evidence="8">Multisubunit sodium/proton antiporter MrpC subunit</fullName>
    </submittedName>
</protein>
<sequence length="96" mass="9860">MTPVEWLPFAICATALIGLGLYGLITQPLLLRRIIAFNMIGSGIFLLFGALSASETAGTDPVPQAMIITGIVVALSATALALGLAVAHAREGGRDP</sequence>
<dbReference type="GO" id="GO:0005886">
    <property type="term" value="C:plasma membrane"/>
    <property type="evidence" value="ECO:0007669"/>
    <property type="project" value="UniProtKB-SubCell"/>
</dbReference>
<organism evidence="8 9">
    <name type="scientific">Spiribacter vilamensis</name>
    <dbReference type="NCBI Taxonomy" id="531306"/>
    <lineage>
        <taxon>Bacteria</taxon>
        <taxon>Pseudomonadati</taxon>
        <taxon>Pseudomonadota</taxon>
        <taxon>Gammaproteobacteria</taxon>
        <taxon>Chromatiales</taxon>
        <taxon>Ectothiorhodospiraceae</taxon>
        <taxon>Spiribacter</taxon>
    </lineage>
</organism>
<accession>A0A4Q8D2U8</accession>